<dbReference type="Proteomes" id="UP000276133">
    <property type="component" value="Unassembled WGS sequence"/>
</dbReference>
<sequence length="361" mass="41915">MERQKIHLAASQMNFFSDLCANLNFGDIVSMPFELSMKDLFCGCDDKSFTNTKGPFSSNTRSLLVHSILNDLNFFKIKKNSGPSQESVKDDDQDDLKSHKGLEYLIKDNYFDDAFILHDDSRHFIHLVQLVDMARQTQLNDKQINDELNNKLPVSEKKVAHDGDVRHELYLDWAKLTNIFKTQPLSKIRRYFGESVAFYFAWIGTFIWTLILPSFIGFVFFIAGIYKNRKIIHINLSNNNPPAYNKLYAKILHIDENENLKSNTISSLKFIIHIIFKFYSIYLTQWSEMVYKILDSRKFDKTTVSNLNSTGLKSASIYGDYYLNIFADSFDNDMTPYFAVKSFLQNSILALIIFNQFDNVN</sequence>
<dbReference type="PANTHER" id="PTHR12308">
    <property type="entry name" value="ANOCTAMIN"/>
    <property type="match status" value="1"/>
</dbReference>
<accession>A0A3M7SPC6</accession>
<protein>
    <recommendedName>
        <fullName evidence="8">Anoctamin</fullName>
    </recommendedName>
</protein>
<keyword evidence="4 8" id="KW-0812">Transmembrane</keyword>
<feature type="domain" description="Anoctamin dimerisation" evidence="10">
    <location>
        <begin position="29"/>
        <end position="185"/>
    </location>
</feature>
<reference evidence="11 12" key="1">
    <citation type="journal article" date="2018" name="Sci. Rep.">
        <title>Genomic signatures of local adaptation to the degree of environmental predictability in rotifers.</title>
        <authorList>
            <person name="Franch-Gras L."/>
            <person name="Hahn C."/>
            <person name="Garcia-Roger E.M."/>
            <person name="Carmona M.J."/>
            <person name="Serra M."/>
            <person name="Gomez A."/>
        </authorList>
    </citation>
    <scope>NUCLEOTIDE SEQUENCE [LARGE SCALE GENOMIC DNA]</scope>
    <source>
        <strain evidence="11">HYR1</strain>
    </source>
</reference>
<comment type="caution">
    <text evidence="8">Lacks conserved residue(s) required for the propagation of feature annotation.</text>
</comment>
<dbReference type="GO" id="GO:0005886">
    <property type="term" value="C:plasma membrane"/>
    <property type="evidence" value="ECO:0007669"/>
    <property type="project" value="UniProtKB-SubCell"/>
</dbReference>
<keyword evidence="6 8" id="KW-0472">Membrane</keyword>
<dbReference type="GO" id="GO:0046983">
    <property type="term" value="F:protein dimerization activity"/>
    <property type="evidence" value="ECO:0007669"/>
    <property type="project" value="InterPro"/>
</dbReference>
<dbReference type="InterPro" id="IPR049452">
    <property type="entry name" value="Anoctamin_TM"/>
</dbReference>
<evidence type="ECO:0000256" key="5">
    <source>
        <dbReference type="ARBA" id="ARBA00022989"/>
    </source>
</evidence>
<dbReference type="AlphaFoldDB" id="A0A3M7SPC6"/>
<evidence type="ECO:0000256" key="6">
    <source>
        <dbReference type="ARBA" id="ARBA00023136"/>
    </source>
</evidence>
<keyword evidence="3" id="KW-1003">Cell membrane</keyword>
<keyword evidence="7" id="KW-0325">Glycoprotein</keyword>
<dbReference type="InterPro" id="IPR007632">
    <property type="entry name" value="Anoctamin"/>
</dbReference>
<comment type="caution">
    <text evidence="11">The sequence shown here is derived from an EMBL/GenBank/DDBJ whole genome shotgun (WGS) entry which is preliminary data.</text>
</comment>
<evidence type="ECO:0000256" key="8">
    <source>
        <dbReference type="RuleBase" id="RU280814"/>
    </source>
</evidence>
<proteinExistence type="inferred from homology"/>
<dbReference type="EMBL" id="REGN01001040">
    <property type="protein sequence ID" value="RNA37457.1"/>
    <property type="molecule type" value="Genomic_DNA"/>
</dbReference>
<comment type="similarity">
    <text evidence="2 8">Belongs to the anoctamin family.</text>
</comment>
<dbReference type="GO" id="GO:0005254">
    <property type="term" value="F:chloride channel activity"/>
    <property type="evidence" value="ECO:0007669"/>
    <property type="project" value="TreeGrafter"/>
</dbReference>
<evidence type="ECO:0000259" key="10">
    <source>
        <dbReference type="Pfam" id="PF16178"/>
    </source>
</evidence>
<dbReference type="PANTHER" id="PTHR12308:SF73">
    <property type="entry name" value="ANOCTAMIN"/>
    <property type="match status" value="1"/>
</dbReference>
<evidence type="ECO:0000256" key="7">
    <source>
        <dbReference type="ARBA" id="ARBA00023180"/>
    </source>
</evidence>
<evidence type="ECO:0000256" key="1">
    <source>
        <dbReference type="ARBA" id="ARBA00004651"/>
    </source>
</evidence>
<keyword evidence="5 8" id="KW-1133">Transmembrane helix</keyword>
<evidence type="ECO:0000256" key="3">
    <source>
        <dbReference type="ARBA" id="ARBA00022475"/>
    </source>
</evidence>
<evidence type="ECO:0000313" key="12">
    <source>
        <dbReference type="Proteomes" id="UP000276133"/>
    </source>
</evidence>
<evidence type="ECO:0000256" key="4">
    <source>
        <dbReference type="ARBA" id="ARBA00022692"/>
    </source>
</evidence>
<evidence type="ECO:0000313" key="11">
    <source>
        <dbReference type="EMBL" id="RNA37457.1"/>
    </source>
</evidence>
<dbReference type="InterPro" id="IPR032394">
    <property type="entry name" value="Anoct_dimer"/>
</dbReference>
<keyword evidence="12" id="KW-1185">Reference proteome</keyword>
<name>A0A3M7SPC6_BRAPC</name>
<dbReference type="Pfam" id="PF16178">
    <property type="entry name" value="Anoct_dimer"/>
    <property type="match status" value="1"/>
</dbReference>
<dbReference type="OrthoDB" id="296386at2759"/>
<organism evidence="11 12">
    <name type="scientific">Brachionus plicatilis</name>
    <name type="common">Marine rotifer</name>
    <name type="synonym">Brachionus muelleri</name>
    <dbReference type="NCBI Taxonomy" id="10195"/>
    <lineage>
        <taxon>Eukaryota</taxon>
        <taxon>Metazoa</taxon>
        <taxon>Spiralia</taxon>
        <taxon>Gnathifera</taxon>
        <taxon>Rotifera</taxon>
        <taxon>Eurotatoria</taxon>
        <taxon>Monogononta</taxon>
        <taxon>Pseudotrocha</taxon>
        <taxon>Ploima</taxon>
        <taxon>Brachionidae</taxon>
        <taxon>Brachionus</taxon>
    </lineage>
</organism>
<evidence type="ECO:0000259" key="9">
    <source>
        <dbReference type="Pfam" id="PF04547"/>
    </source>
</evidence>
<evidence type="ECO:0000256" key="2">
    <source>
        <dbReference type="ARBA" id="ARBA00009671"/>
    </source>
</evidence>
<comment type="subcellular location">
    <subcellularLocation>
        <location evidence="1">Cell membrane</location>
        <topology evidence="1">Multi-pass membrane protein</topology>
    </subcellularLocation>
    <subcellularLocation>
        <location evidence="8">Membrane</location>
        <topology evidence="8">Multi-pass membrane protein</topology>
    </subcellularLocation>
</comment>
<gene>
    <name evidence="11" type="ORF">BpHYR1_031973</name>
</gene>
<feature type="transmembrane region" description="Helical" evidence="8">
    <location>
        <begin position="196"/>
        <end position="226"/>
    </location>
</feature>
<feature type="domain" description="Anoctamin transmembrane" evidence="9">
    <location>
        <begin position="188"/>
        <end position="292"/>
    </location>
</feature>
<dbReference type="Pfam" id="PF04547">
    <property type="entry name" value="Anoctamin"/>
    <property type="match status" value="1"/>
</dbReference>